<dbReference type="PANTHER" id="PTHR33384:SF1">
    <property type="entry name" value="EXPRESSED PROTEIN"/>
    <property type="match status" value="1"/>
</dbReference>
<accession>A0A8J5WKN7</accession>
<protein>
    <submittedName>
        <fullName evidence="1">Uncharacterized protein</fullName>
    </submittedName>
</protein>
<evidence type="ECO:0000313" key="1">
    <source>
        <dbReference type="EMBL" id="KAG8093443.1"/>
    </source>
</evidence>
<dbReference type="OrthoDB" id="748203at2759"/>
<dbReference type="PANTHER" id="PTHR33384">
    <property type="entry name" value="EXPRESSED PROTEIN"/>
    <property type="match status" value="1"/>
</dbReference>
<organism evidence="1 2">
    <name type="scientific">Zizania palustris</name>
    <name type="common">Northern wild rice</name>
    <dbReference type="NCBI Taxonomy" id="103762"/>
    <lineage>
        <taxon>Eukaryota</taxon>
        <taxon>Viridiplantae</taxon>
        <taxon>Streptophyta</taxon>
        <taxon>Embryophyta</taxon>
        <taxon>Tracheophyta</taxon>
        <taxon>Spermatophyta</taxon>
        <taxon>Magnoliopsida</taxon>
        <taxon>Liliopsida</taxon>
        <taxon>Poales</taxon>
        <taxon>Poaceae</taxon>
        <taxon>BOP clade</taxon>
        <taxon>Oryzoideae</taxon>
        <taxon>Oryzeae</taxon>
        <taxon>Zizaniinae</taxon>
        <taxon>Zizania</taxon>
    </lineage>
</organism>
<dbReference type="Proteomes" id="UP000729402">
    <property type="component" value="Unassembled WGS sequence"/>
</dbReference>
<dbReference type="EMBL" id="JAAALK010000080">
    <property type="protein sequence ID" value="KAG8093443.1"/>
    <property type="molecule type" value="Genomic_DNA"/>
</dbReference>
<reference evidence="1" key="2">
    <citation type="submission" date="2021-02" db="EMBL/GenBank/DDBJ databases">
        <authorList>
            <person name="Kimball J.A."/>
            <person name="Haas M.W."/>
            <person name="Macchietto M."/>
            <person name="Kono T."/>
            <person name="Duquette J."/>
            <person name="Shao M."/>
        </authorList>
    </citation>
    <scope>NUCLEOTIDE SEQUENCE</scope>
    <source>
        <tissue evidence="1">Fresh leaf tissue</tissue>
    </source>
</reference>
<comment type="caution">
    <text evidence="1">The sequence shown here is derived from an EMBL/GenBank/DDBJ whole genome shotgun (WGS) entry which is preliminary data.</text>
</comment>
<gene>
    <name evidence="1" type="ORF">GUJ93_ZPchr0012g18992</name>
</gene>
<dbReference type="AlphaFoldDB" id="A0A8J5WKN7"/>
<keyword evidence="2" id="KW-1185">Reference proteome</keyword>
<proteinExistence type="predicted"/>
<reference evidence="1" key="1">
    <citation type="journal article" date="2021" name="bioRxiv">
        <title>Whole Genome Assembly and Annotation of Northern Wild Rice, Zizania palustris L., Supports a Whole Genome Duplication in the Zizania Genus.</title>
        <authorList>
            <person name="Haas M."/>
            <person name="Kono T."/>
            <person name="Macchietto M."/>
            <person name="Millas R."/>
            <person name="McGilp L."/>
            <person name="Shao M."/>
            <person name="Duquette J."/>
            <person name="Hirsch C.N."/>
            <person name="Kimball J."/>
        </authorList>
    </citation>
    <scope>NUCLEOTIDE SEQUENCE</scope>
    <source>
        <tissue evidence="1">Fresh leaf tissue</tissue>
    </source>
</reference>
<name>A0A8J5WKN7_ZIZPA</name>
<evidence type="ECO:0000313" key="2">
    <source>
        <dbReference type="Proteomes" id="UP000729402"/>
    </source>
</evidence>
<sequence length="148" mass="15717">MAQQSKEPCKKEACDIQACLSKNMFDSRSSHPNAITGNHQSSHPDANAGMDMLDLLFSKGKEGNFSATSPQPPLFCGSPPGWASNPFIHNSRFGQDCPSMPAWPVVASPMVAVRPTPRSALPLMSPRSGAGCARAHFALLLAAVRVKG</sequence>